<dbReference type="EMBL" id="CAXLJM020000068">
    <property type="protein sequence ID" value="CAL8124103.1"/>
    <property type="molecule type" value="Genomic_DNA"/>
</dbReference>
<gene>
    <name evidence="2" type="ORF">ODALV1_LOCUS20463</name>
</gene>
<evidence type="ECO:0000313" key="3">
    <source>
        <dbReference type="Proteomes" id="UP001642540"/>
    </source>
</evidence>
<dbReference type="Pfam" id="PF00531">
    <property type="entry name" value="Death"/>
    <property type="match status" value="1"/>
</dbReference>
<accession>A0ABP1RCT1</accession>
<dbReference type="Gene3D" id="1.10.533.10">
    <property type="entry name" value="Death Domain, Fas"/>
    <property type="match status" value="1"/>
</dbReference>
<sequence>MEVRKREHIIRNIAKLISITDCNDLVIGNLRQHLSDWDVQCLEIKRTNGGQISQSKKFYDIMVMKVNSYDDLITVLEQEKQQGAANILKQIKQGEKCRGGGVTQPPKSQPQQTNICDDLLVGKDPPCTFIRVRDVMSRSGGQVWRKLMDLAASLEIPDDDLHALMQRENTSSGKLLEILQSWRSEKSSHATLGNLITALKNNNLKLCADALREEFAR</sequence>
<reference evidence="2 3" key="1">
    <citation type="submission" date="2024-08" db="EMBL/GenBank/DDBJ databases">
        <authorList>
            <person name="Cucini C."/>
            <person name="Frati F."/>
        </authorList>
    </citation>
    <scope>NUCLEOTIDE SEQUENCE [LARGE SCALE GENOMIC DNA]</scope>
</reference>
<proteinExistence type="predicted"/>
<protein>
    <recommendedName>
        <fullName evidence="1">Death domain-containing protein</fullName>
    </recommendedName>
</protein>
<evidence type="ECO:0000259" key="1">
    <source>
        <dbReference type="PROSITE" id="PS50017"/>
    </source>
</evidence>
<keyword evidence="3" id="KW-1185">Reference proteome</keyword>
<dbReference type="Proteomes" id="UP001642540">
    <property type="component" value="Unassembled WGS sequence"/>
</dbReference>
<comment type="caution">
    <text evidence="2">The sequence shown here is derived from an EMBL/GenBank/DDBJ whole genome shotgun (WGS) entry which is preliminary data.</text>
</comment>
<feature type="domain" description="Death" evidence="1">
    <location>
        <begin position="150"/>
        <end position="215"/>
    </location>
</feature>
<dbReference type="CDD" id="cd01670">
    <property type="entry name" value="Death"/>
    <property type="match status" value="1"/>
</dbReference>
<evidence type="ECO:0000313" key="2">
    <source>
        <dbReference type="EMBL" id="CAL8124103.1"/>
    </source>
</evidence>
<dbReference type="SUPFAM" id="SSF47986">
    <property type="entry name" value="DEATH domain"/>
    <property type="match status" value="1"/>
</dbReference>
<dbReference type="PROSITE" id="PS50017">
    <property type="entry name" value="DEATH_DOMAIN"/>
    <property type="match status" value="1"/>
</dbReference>
<name>A0ABP1RCT1_9HEXA</name>
<dbReference type="InterPro" id="IPR000488">
    <property type="entry name" value="Death_dom"/>
</dbReference>
<dbReference type="InterPro" id="IPR011029">
    <property type="entry name" value="DEATH-like_dom_sf"/>
</dbReference>
<organism evidence="2 3">
    <name type="scientific">Orchesella dallaii</name>
    <dbReference type="NCBI Taxonomy" id="48710"/>
    <lineage>
        <taxon>Eukaryota</taxon>
        <taxon>Metazoa</taxon>
        <taxon>Ecdysozoa</taxon>
        <taxon>Arthropoda</taxon>
        <taxon>Hexapoda</taxon>
        <taxon>Collembola</taxon>
        <taxon>Entomobryomorpha</taxon>
        <taxon>Entomobryoidea</taxon>
        <taxon>Orchesellidae</taxon>
        <taxon>Orchesellinae</taxon>
        <taxon>Orchesella</taxon>
    </lineage>
</organism>